<accession>A0A371PN55</accession>
<dbReference type="PANTHER" id="PTHR44196">
    <property type="entry name" value="DEHYDROGENASE/REDUCTASE SDR FAMILY MEMBER 7B"/>
    <property type="match status" value="1"/>
</dbReference>
<sequence length="287" mass="32383">MRRYSMLERLLFPSSGLNEDKLIKAISGKTILVTGASSGIGEQIALLLGKYPVHLVLVARREDKLLAVKGQIESNEKTQITVVTADLRRDEDMEALLDILREERNAPDIVVSNAGLSIRRSIYDSLDRFHDYARTMSINYLAPVKLLLSVIPVLERRQGQIIHVSTINTSLIPLPHWAAYQASKAAFDTWFRSAAPELNAAGIAMTSIYLPLVRTPMIEPTAAYRTAPAMSPEHVARIIAKSMYTKGRTWRPWWLFTGQAASLMFRGLWESWMPRKLRKRRDSHGDA</sequence>
<dbReference type="SUPFAM" id="SSF51735">
    <property type="entry name" value="NAD(P)-binding Rossmann-fold domains"/>
    <property type="match status" value="1"/>
</dbReference>
<dbReference type="Pfam" id="PF00106">
    <property type="entry name" value="adh_short"/>
    <property type="match status" value="1"/>
</dbReference>
<evidence type="ECO:0000256" key="2">
    <source>
        <dbReference type="ARBA" id="ARBA00023002"/>
    </source>
</evidence>
<dbReference type="GO" id="GO:0016491">
    <property type="term" value="F:oxidoreductase activity"/>
    <property type="evidence" value="ECO:0007669"/>
    <property type="project" value="UniProtKB-KW"/>
</dbReference>
<dbReference type="RefSeq" id="WP_116045321.1">
    <property type="nucleotide sequence ID" value="NZ_QUBQ01000001.1"/>
</dbReference>
<evidence type="ECO:0000256" key="1">
    <source>
        <dbReference type="ARBA" id="ARBA00006484"/>
    </source>
</evidence>
<evidence type="ECO:0000313" key="5">
    <source>
        <dbReference type="Proteomes" id="UP000261905"/>
    </source>
</evidence>
<proteinExistence type="inferred from homology"/>
<organism evidence="4 5">
    <name type="scientific">Paenibacillus paeoniae</name>
    <dbReference type="NCBI Taxonomy" id="2292705"/>
    <lineage>
        <taxon>Bacteria</taxon>
        <taxon>Bacillati</taxon>
        <taxon>Bacillota</taxon>
        <taxon>Bacilli</taxon>
        <taxon>Bacillales</taxon>
        <taxon>Paenibacillaceae</taxon>
        <taxon>Paenibacillus</taxon>
    </lineage>
</organism>
<dbReference type="GO" id="GO:0016020">
    <property type="term" value="C:membrane"/>
    <property type="evidence" value="ECO:0007669"/>
    <property type="project" value="TreeGrafter"/>
</dbReference>
<comment type="caution">
    <text evidence="4">The sequence shown here is derived from an EMBL/GenBank/DDBJ whole genome shotgun (WGS) entry which is preliminary data.</text>
</comment>
<dbReference type="PANTHER" id="PTHR44196:SF1">
    <property type="entry name" value="DEHYDROGENASE_REDUCTASE SDR FAMILY MEMBER 7B"/>
    <property type="match status" value="1"/>
</dbReference>
<dbReference type="Gene3D" id="3.40.50.720">
    <property type="entry name" value="NAD(P)-binding Rossmann-like Domain"/>
    <property type="match status" value="1"/>
</dbReference>
<dbReference type="AlphaFoldDB" id="A0A371PN55"/>
<comment type="similarity">
    <text evidence="1 3">Belongs to the short-chain dehydrogenases/reductases (SDR) family.</text>
</comment>
<gene>
    <name evidence="4" type="ORF">DX130_11585</name>
</gene>
<reference evidence="4 5" key="1">
    <citation type="submission" date="2018-08" db="EMBL/GenBank/DDBJ databases">
        <title>Paenibacillus sp. M4BSY-1, whole genome shotgun sequence.</title>
        <authorList>
            <person name="Tuo L."/>
        </authorList>
    </citation>
    <scope>NUCLEOTIDE SEQUENCE [LARGE SCALE GENOMIC DNA]</scope>
    <source>
        <strain evidence="4 5">M4BSY-1</strain>
    </source>
</reference>
<protein>
    <submittedName>
        <fullName evidence="4">SDR family NAD(P)-dependent oxidoreductase</fullName>
    </submittedName>
</protein>
<evidence type="ECO:0000256" key="3">
    <source>
        <dbReference type="RuleBase" id="RU000363"/>
    </source>
</evidence>
<dbReference type="PRINTS" id="PR00081">
    <property type="entry name" value="GDHRDH"/>
</dbReference>
<dbReference type="EMBL" id="QUBQ01000001">
    <property type="protein sequence ID" value="REK77601.1"/>
    <property type="molecule type" value="Genomic_DNA"/>
</dbReference>
<dbReference type="InterPro" id="IPR036291">
    <property type="entry name" value="NAD(P)-bd_dom_sf"/>
</dbReference>
<keyword evidence="2" id="KW-0560">Oxidoreductase</keyword>
<evidence type="ECO:0000313" key="4">
    <source>
        <dbReference type="EMBL" id="REK77601.1"/>
    </source>
</evidence>
<dbReference type="Proteomes" id="UP000261905">
    <property type="component" value="Unassembled WGS sequence"/>
</dbReference>
<keyword evidence="5" id="KW-1185">Reference proteome</keyword>
<dbReference type="InterPro" id="IPR002347">
    <property type="entry name" value="SDR_fam"/>
</dbReference>
<name>A0A371PN55_9BACL</name>
<dbReference type="PRINTS" id="PR00080">
    <property type="entry name" value="SDRFAMILY"/>
</dbReference>
<dbReference type="OrthoDB" id="9808814at2"/>